<dbReference type="GO" id="GO:0003995">
    <property type="term" value="F:acyl-CoA dehydrogenase activity"/>
    <property type="evidence" value="ECO:0007669"/>
    <property type="project" value="TreeGrafter"/>
</dbReference>
<dbReference type="Pfam" id="PF22217">
    <property type="entry name" value="ACDH-11_C"/>
    <property type="match status" value="1"/>
</dbReference>
<evidence type="ECO:0000313" key="4">
    <source>
        <dbReference type="EMBL" id="RWS19480.1"/>
    </source>
</evidence>
<dbReference type="Gene3D" id="1.20.140.10">
    <property type="entry name" value="Butyryl-CoA Dehydrogenase, subunit A, domain 3"/>
    <property type="match status" value="1"/>
</dbReference>
<evidence type="ECO:0000256" key="1">
    <source>
        <dbReference type="ARBA" id="ARBA00022630"/>
    </source>
</evidence>
<dbReference type="OrthoDB" id="6428468at2759"/>
<dbReference type="AlphaFoldDB" id="A0A443RW79"/>
<dbReference type="Proteomes" id="UP000288716">
    <property type="component" value="Unassembled WGS sequence"/>
</dbReference>
<accession>A0A443RW79</accession>
<evidence type="ECO:0000259" key="2">
    <source>
        <dbReference type="Pfam" id="PF00441"/>
    </source>
</evidence>
<gene>
    <name evidence="4" type="ORF">B4U80_06118</name>
</gene>
<protein>
    <submittedName>
        <fullName evidence="4">Putative acyl-CoA dehydrogenase AidB-like protein</fullName>
    </submittedName>
</protein>
<dbReference type="PANTHER" id="PTHR42707">
    <property type="entry name" value="ACYL-COA DEHYDROGENASE"/>
    <property type="match status" value="1"/>
</dbReference>
<dbReference type="SUPFAM" id="SSF47203">
    <property type="entry name" value="Acyl-CoA dehydrogenase C-terminal domain-like"/>
    <property type="match status" value="1"/>
</dbReference>
<sequence length="167" mass="18721">GKHDCNTATDEERMMLRLLNPIVKLYTAKQAMSVISEGLESFGGLGYIEETGLPSGLRDAQVLPIWEGTTNVLSMDVLRVLMKTSGEALKLFETIVVKKLQTALLNERTRDVSERIINSTKELIETVRQNPMVLEVAARDFSYSLARSYIGKLTLIRGRNFNLNESN</sequence>
<dbReference type="VEuPathDB" id="VectorBase:LDEU012560"/>
<organism evidence="4 5">
    <name type="scientific">Leptotrombidium deliense</name>
    <dbReference type="NCBI Taxonomy" id="299467"/>
    <lineage>
        <taxon>Eukaryota</taxon>
        <taxon>Metazoa</taxon>
        <taxon>Ecdysozoa</taxon>
        <taxon>Arthropoda</taxon>
        <taxon>Chelicerata</taxon>
        <taxon>Arachnida</taxon>
        <taxon>Acari</taxon>
        <taxon>Acariformes</taxon>
        <taxon>Trombidiformes</taxon>
        <taxon>Prostigmata</taxon>
        <taxon>Anystina</taxon>
        <taxon>Parasitengona</taxon>
        <taxon>Trombiculoidea</taxon>
        <taxon>Trombiculidae</taxon>
        <taxon>Leptotrombidium</taxon>
    </lineage>
</organism>
<keyword evidence="1" id="KW-0285">Flavoprotein</keyword>
<feature type="non-terminal residue" evidence="4">
    <location>
        <position position="1"/>
    </location>
</feature>
<keyword evidence="5" id="KW-1185">Reference proteome</keyword>
<dbReference type="PANTHER" id="PTHR42707:SF2">
    <property type="entry name" value="ACD11 DEHYDROGENASE"/>
    <property type="match status" value="1"/>
</dbReference>
<dbReference type="EMBL" id="NCKV01025710">
    <property type="protein sequence ID" value="RWS19480.1"/>
    <property type="molecule type" value="Genomic_DNA"/>
</dbReference>
<dbReference type="InterPro" id="IPR053998">
    <property type="entry name" value="ACDH-11_C"/>
</dbReference>
<feature type="non-terminal residue" evidence="4">
    <location>
        <position position="167"/>
    </location>
</feature>
<dbReference type="InterPro" id="IPR052904">
    <property type="entry name" value="Acyl-CoA_dehydrogenase-like"/>
</dbReference>
<proteinExistence type="predicted"/>
<dbReference type="Pfam" id="PF00441">
    <property type="entry name" value="Acyl-CoA_dh_1"/>
    <property type="match status" value="1"/>
</dbReference>
<reference evidence="4 5" key="1">
    <citation type="journal article" date="2018" name="Gigascience">
        <title>Genomes of trombidid mites reveal novel predicted allergens and laterally-transferred genes associated with secondary metabolism.</title>
        <authorList>
            <person name="Dong X."/>
            <person name="Chaisiri K."/>
            <person name="Xia D."/>
            <person name="Armstrong S.D."/>
            <person name="Fang Y."/>
            <person name="Donnelly M.J."/>
            <person name="Kadowaki T."/>
            <person name="McGarry J.W."/>
            <person name="Darby A.C."/>
            <person name="Makepeace B.L."/>
        </authorList>
    </citation>
    <scope>NUCLEOTIDE SEQUENCE [LARGE SCALE GENOMIC DNA]</scope>
    <source>
        <strain evidence="4">UoL-UT</strain>
    </source>
</reference>
<feature type="domain" description="Acyl-CoA dehydrogenase/oxidase C-terminal" evidence="2">
    <location>
        <begin position="12"/>
        <end position="81"/>
    </location>
</feature>
<name>A0A443RW79_9ACAR</name>
<comment type="caution">
    <text evidence="4">The sequence shown here is derived from an EMBL/GenBank/DDBJ whole genome shotgun (WGS) entry which is preliminary data.</text>
</comment>
<dbReference type="InterPro" id="IPR009075">
    <property type="entry name" value="AcylCo_DH/oxidase_C"/>
</dbReference>
<dbReference type="STRING" id="299467.A0A443RW79"/>
<dbReference type="InterPro" id="IPR036250">
    <property type="entry name" value="AcylCo_DH-like_C"/>
</dbReference>
<evidence type="ECO:0000313" key="5">
    <source>
        <dbReference type="Proteomes" id="UP000288716"/>
    </source>
</evidence>
<evidence type="ECO:0000259" key="3">
    <source>
        <dbReference type="Pfam" id="PF22217"/>
    </source>
</evidence>
<feature type="domain" description="Acyl-CoA dehydrogenase 11-like C-terminal" evidence="3">
    <location>
        <begin position="87"/>
        <end position="153"/>
    </location>
</feature>